<reference evidence="2 3" key="1">
    <citation type="journal article" date="2014" name="Mol. Biol. Evol.">
        <title>Massive expansion of Ubiquitination-related gene families within the Chlamydiae.</title>
        <authorList>
            <person name="Domman D."/>
            <person name="Collingro A."/>
            <person name="Lagkouvardos I."/>
            <person name="Gehre L."/>
            <person name="Weinmaier T."/>
            <person name="Rattei T."/>
            <person name="Subtil A."/>
            <person name="Horn M."/>
        </authorList>
    </citation>
    <scope>NUCLEOTIDE SEQUENCE [LARGE SCALE GENOMIC DNA]</scope>
    <source>
        <strain evidence="2 3">OEW1</strain>
    </source>
</reference>
<evidence type="ECO:0000313" key="2">
    <source>
        <dbReference type="EMBL" id="KIA78106.1"/>
    </source>
</evidence>
<dbReference type="AlphaFoldDB" id="A0A0C1C3N1"/>
<dbReference type="Proteomes" id="UP000031307">
    <property type="component" value="Unassembled WGS sequence"/>
</dbReference>
<organism evidence="2 3">
    <name type="scientific">Parachlamydia acanthamoebae</name>
    <dbReference type="NCBI Taxonomy" id="83552"/>
    <lineage>
        <taxon>Bacteria</taxon>
        <taxon>Pseudomonadati</taxon>
        <taxon>Chlamydiota</taxon>
        <taxon>Chlamydiia</taxon>
        <taxon>Parachlamydiales</taxon>
        <taxon>Parachlamydiaceae</taxon>
        <taxon>Parachlamydia</taxon>
    </lineage>
</organism>
<feature type="region of interest" description="Disordered" evidence="1">
    <location>
        <begin position="114"/>
        <end position="160"/>
    </location>
</feature>
<proteinExistence type="predicted"/>
<comment type="caution">
    <text evidence="2">The sequence shown here is derived from an EMBL/GenBank/DDBJ whole genome shotgun (WGS) entry which is preliminary data.</text>
</comment>
<sequence length="160" mass="18680">MNTNLNSPAGGDSLRQFYNQDSSLYKSQDEQKEPVEEFSEAEIGLSREDSKNEDCEIDQPAQNVEEQLENQSKSTQLERNKAKTNAIFSKYLTKDTKKNLETEEELTLEIRNEKHLREQREAKKQEFKKQLKKTHKHGEHSQNLMDKTKQIDANRINPQA</sequence>
<evidence type="ECO:0000313" key="3">
    <source>
        <dbReference type="Proteomes" id="UP000031307"/>
    </source>
</evidence>
<accession>A0A0C1C3N1</accession>
<name>A0A0C1C3N1_9BACT</name>
<dbReference type="PATRIC" id="fig|83552.4.peg.713"/>
<dbReference type="RefSeq" id="WP_013924834.1">
    <property type="nucleotide sequence ID" value="NZ_BAWW01000005.1"/>
</dbReference>
<protein>
    <submittedName>
        <fullName evidence="2">Uncharacterized protein</fullName>
    </submittedName>
</protein>
<feature type="compositionally biased region" description="Basic and acidic residues" evidence="1">
    <location>
        <begin position="114"/>
        <end position="129"/>
    </location>
</feature>
<gene>
    <name evidence="2" type="ORF">DB43_EW00160</name>
</gene>
<dbReference type="EMBL" id="JSAM01000041">
    <property type="protein sequence ID" value="KIA78106.1"/>
    <property type="molecule type" value="Genomic_DNA"/>
</dbReference>
<feature type="region of interest" description="Disordered" evidence="1">
    <location>
        <begin position="1"/>
        <end position="81"/>
    </location>
</feature>
<evidence type="ECO:0000256" key="1">
    <source>
        <dbReference type="SAM" id="MobiDB-lite"/>
    </source>
</evidence>
<feature type="compositionally biased region" description="Polar residues" evidence="1">
    <location>
        <begin position="60"/>
        <end position="75"/>
    </location>
</feature>
<feature type="compositionally biased region" description="Basic and acidic residues" evidence="1">
    <location>
        <begin position="45"/>
        <end position="54"/>
    </location>
</feature>
<feature type="compositionally biased region" description="Polar residues" evidence="1">
    <location>
        <begin position="16"/>
        <end position="26"/>
    </location>
</feature>